<dbReference type="FunFam" id="1.25.40.10:FF:000348">
    <property type="entry name" value="Pentatricopeptide repeat-containing protein chloroplastic"/>
    <property type="match status" value="1"/>
</dbReference>
<proteinExistence type="predicted"/>
<dbReference type="EnsemblPlants" id="Solyc06g035600.3.1">
    <property type="protein sequence ID" value="Solyc06g035600.3.1"/>
    <property type="gene ID" value="Solyc06g035600.3"/>
</dbReference>
<dbReference type="OMA" id="GEAVHDY"/>
<evidence type="ECO:0000256" key="1">
    <source>
        <dbReference type="ARBA" id="ARBA00022737"/>
    </source>
</evidence>
<dbReference type="SUPFAM" id="SSF50104">
    <property type="entry name" value="Translation proteins SH3-like domain"/>
    <property type="match status" value="1"/>
</dbReference>
<dbReference type="AlphaFoldDB" id="A0A3Q7GUA0"/>
<evidence type="ECO:0000313" key="4">
    <source>
        <dbReference type="Proteomes" id="UP000004994"/>
    </source>
</evidence>
<dbReference type="InterPro" id="IPR008991">
    <property type="entry name" value="Translation_prot_SH3-like_sf"/>
</dbReference>
<dbReference type="NCBIfam" id="TIGR00756">
    <property type="entry name" value="PPR"/>
    <property type="match status" value="9"/>
</dbReference>
<dbReference type="InterPro" id="IPR046848">
    <property type="entry name" value="E_motif"/>
</dbReference>
<reference evidence="3" key="1">
    <citation type="journal article" date="2012" name="Nature">
        <title>The tomato genome sequence provides insights into fleshy fruit evolution.</title>
        <authorList>
            <consortium name="Tomato Genome Consortium"/>
        </authorList>
    </citation>
    <scope>NUCLEOTIDE SEQUENCE [LARGE SCALE GENOMIC DNA]</scope>
    <source>
        <strain evidence="3">cv. Heinz 1706</strain>
    </source>
</reference>
<feature type="repeat" description="PPR" evidence="2">
    <location>
        <begin position="411"/>
        <end position="445"/>
    </location>
</feature>
<dbReference type="FunFam" id="1.25.40.10:FF:000090">
    <property type="entry name" value="Pentatricopeptide repeat-containing protein, chloroplastic"/>
    <property type="match status" value="1"/>
</dbReference>
<dbReference type="InterPro" id="IPR046960">
    <property type="entry name" value="PPR_At4g14850-like_plant"/>
</dbReference>
<dbReference type="PANTHER" id="PTHR47926:SF440">
    <property type="entry name" value="REPEAT-CONTAINING PROTEIN, PUTATIVE-RELATED"/>
    <property type="match status" value="1"/>
</dbReference>
<dbReference type="InterPro" id="IPR011990">
    <property type="entry name" value="TPR-like_helical_dom_sf"/>
</dbReference>
<keyword evidence="4" id="KW-1185">Reference proteome</keyword>
<dbReference type="SMR" id="A0A3Q7GUA0"/>
<dbReference type="InterPro" id="IPR002885">
    <property type="entry name" value="PPR_rpt"/>
</dbReference>
<sequence length="663" mass="73657">MKLSRPFSSTSFPLQKAAPYLNSSNSIASAKELHAHLIRTQKYSDPFAISHVIRLYSLFPTSLHKALVAFNQTERPTLPIWNYMIRGLSKSDRPIEALHMYVRMRQQGFPGNNLTFIFIFKACVQLSDIVLGQAVHVNVLKLGYQSYLYVCNALIYTYGSCGDLVGAGKVFDRMSERDLVSWNSLICGYSQCYKYHEVLGLFASMQAENVKADAVTLVKVVLACSYLGDFDTADFVAKYIRDSCVRIDVYLGNTLIDMYGRRGLVILADEVFTKMKEKNVVSWNAMIMGYAKAGDLMAARKLFDKMPNRDVISWTSMITGYCQANRFSDAIALFQEMMAIKVKPDEVTVASVLSACAHLGIFDVGKAVHEYVHQHDIKMDIYVGNALVDMYCKCGSVNTALEVFLSMSKKDTVSWTSMISGLAVNGFHDNAIQLFSQMLGEGCKPTHGTFVGVLLACAHAGLVDKGLEYFESMKKRHGLVPEMKHYGCVVDLLCRSGNLNRAFEFLNLMPMVADVVLWRMLLSACKLHGNVVLAEIAANKLLQLDPDNGGNYVLSSSTYATAERWDDAMKIRRLMDEGAVQRPLGWSSIEVDCLEDFECSFSSRIARIKLPSGSKKIVPSGCRAMIGQVAGGGRTEKQCLKLVTHTTNTVLRGTVGLRFVVLL</sequence>
<name>A0A3Q7GUA0_SOLLC</name>
<evidence type="ECO:0000313" key="3">
    <source>
        <dbReference type="EnsemblPlants" id="Solyc06g035600.3.1"/>
    </source>
</evidence>
<dbReference type="PaxDb" id="4081-Solyc06g035600.2.1"/>
<feature type="repeat" description="PPR" evidence="2">
    <location>
        <begin position="279"/>
        <end position="309"/>
    </location>
</feature>
<accession>A0A3Q7GUA0</accession>
<feature type="repeat" description="PPR" evidence="2">
    <location>
        <begin position="77"/>
        <end position="111"/>
    </location>
</feature>
<dbReference type="Gramene" id="Solyc06g035600.3.1">
    <property type="protein sequence ID" value="Solyc06g035600.3.1"/>
    <property type="gene ID" value="Solyc06g035600.3"/>
</dbReference>
<feature type="repeat" description="PPR" evidence="2">
    <location>
        <begin position="178"/>
        <end position="212"/>
    </location>
</feature>
<dbReference type="GO" id="GO:0003723">
    <property type="term" value="F:RNA binding"/>
    <property type="evidence" value="ECO:0007669"/>
    <property type="project" value="InterPro"/>
</dbReference>
<organism evidence="3">
    <name type="scientific">Solanum lycopersicum</name>
    <name type="common">Tomato</name>
    <name type="synonym">Lycopersicon esculentum</name>
    <dbReference type="NCBI Taxonomy" id="4081"/>
    <lineage>
        <taxon>Eukaryota</taxon>
        <taxon>Viridiplantae</taxon>
        <taxon>Streptophyta</taxon>
        <taxon>Embryophyta</taxon>
        <taxon>Tracheophyta</taxon>
        <taxon>Spermatophyta</taxon>
        <taxon>Magnoliopsida</taxon>
        <taxon>eudicotyledons</taxon>
        <taxon>Gunneridae</taxon>
        <taxon>Pentapetalae</taxon>
        <taxon>asterids</taxon>
        <taxon>lamiids</taxon>
        <taxon>Solanales</taxon>
        <taxon>Solanaceae</taxon>
        <taxon>Solanoideae</taxon>
        <taxon>Solaneae</taxon>
        <taxon>Solanum</taxon>
        <taxon>Solanum subgen. Lycopersicon</taxon>
    </lineage>
</organism>
<dbReference type="Pfam" id="PF20431">
    <property type="entry name" value="E_motif"/>
    <property type="match status" value="1"/>
</dbReference>
<dbReference type="Pfam" id="PF13041">
    <property type="entry name" value="PPR_2"/>
    <property type="match status" value="2"/>
</dbReference>
<keyword evidence="1" id="KW-0677">Repeat</keyword>
<reference evidence="3" key="2">
    <citation type="submission" date="2019-01" db="UniProtKB">
        <authorList>
            <consortium name="EnsemblPlants"/>
        </authorList>
    </citation>
    <scope>IDENTIFICATION</scope>
    <source>
        <strain evidence="3">cv. Heinz 1706</strain>
    </source>
</reference>
<dbReference type="Proteomes" id="UP000004994">
    <property type="component" value="Chromosome 6"/>
</dbReference>
<dbReference type="InParanoid" id="A0A3Q7GUA0"/>
<feature type="repeat" description="PPR" evidence="2">
    <location>
        <begin position="380"/>
        <end position="410"/>
    </location>
</feature>
<protein>
    <submittedName>
        <fullName evidence="3">Uncharacterized protein</fullName>
    </submittedName>
</protein>
<evidence type="ECO:0000256" key="2">
    <source>
        <dbReference type="PROSITE-ProRule" id="PRU00708"/>
    </source>
</evidence>
<dbReference type="Pfam" id="PF01535">
    <property type="entry name" value="PPR"/>
    <property type="match status" value="3"/>
</dbReference>
<dbReference type="GO" id="GO:0009451">
    <property type="term" value="P:RNA modification"/>
    <property type="evidence" value="ECO:0007669"/>
    <property type="project" value="InterPro"/>
</dbReference>
<dbReference type="PANTHER" id="PTHR47926">
    <property type="entry name" value="PENTATRICOPEPTIDE REPEAT-CONTAINING PROTEIN"/>
    <property type="match status" value="1"/>
</dbReference>
<dbReference type="Pfam" id="PF12854">
    <property type="entry name" value="PPR_1"/>
    <property type="match status" value="2"/>
</dbReference>
<feature type="repeat" description="PPR" evidence="2">
    <location>
        <begin position="310"/>
        <end position="344"/>
    </location>
</feature>
<dbReference type="FunFam" id="1.25.40.10:FF:000344">
    <property type="entry name" value="Pentatricopeptide repeat-containing protein"/>
    <property type="match status" value="1"/>
</dbReference>
<dbReference type="Gene3D" id="1.25.40.10">
    <property type="entry name" value="Tetratricopeptide repeat domain"/>
    <property type="match status" value="5"/>
</dbReference>
<dbReference type="PROSITE" id="PS51375">
    <property type="entry name" value="PPR"/>
    <property type="match status" value="6"/>
</dbReference>